<evidence type="ECO:0000313" key="3">
    <source>
        <dbReference type="Proteomes" id="UP000314982"/>
    </source>
</evidence>
<evidence type="ECO:0000313" key="2">
    <source>
        <dbReference type="Ensembl" id="ENSHHUP00000058094.1"/>
    </source>
</evidence>
<accession>A0A4W5PAV9</accession>
<organism evidence="2 3">
    <name type="scientific">Hucho hucho</name>
    <name type="common">huchen</name>
    <dbReference type="NCBI Taxonomy" id="62062"/>
    <lineage>
        <taxon>Eukaryota</taxon>
        <taxon>Metazoa</taxon>
        <taxon>Chordata</taxon>
        <taxon>Craniata</taxon>
        <taxon>Vertebrata</taxon>
        <taxon>Euteleostomi</taxon>
        <taxon>Actinopterygii</taxon>
        <taxon>Neopterygii</taxon>
        <taxon>Teleostei</taxon>
        <taxon>Protacanthopterygii</taxon>
        <taxon>Salmoniformes</taxon>
        <taxon>Salmonidae</taxon>
        <taxon>Salmoninae</taxon>
        <taxon>Hucho</taxon>
    </lineage>
</organism>
<evidence type="ECO:0000256" key="1">
    <source>
        <dbReference type="SAM" id="MobiDB-lite"/>
    </source>
</evidence>
<keyword evidence="3" id="KW-1185">Reference proteome</keyword>
<name>A0A4W5PAV9_9TELE</name>
<reference evidence="2" key="2">
    <citation type="submission" date="2025-08" db="UniProtKB">
        <authorList>
            <consortium name="Ensembl"/>
        </authorList>
    </citation>
    <scope>IDENTIFICATION</scope>
</reference>
<dbReference type="Ensembl" id="ENSHHUT00000060085.1">
    <property type="protein sequence ID" value="ENSHHUP00000058094.1"/>
    <property type="gene ID" value="ENSHHUG00000034589.1"/>
</dbReference>
<sequence length="70" mass="8222">RGENVVILWEIDLEKESDTSLQQVCIEDILEEQRLQQQTRQEAEKAKAPGPGGERPRADIMDEYYVQREY</sequence>
<dbReference type="STRING" id="62062.ENSHHUP00000058094"/>
<dbReference type="Proteomes" id="UP000314982">
    <property type="component" value="Unassembled WGS sequence"/>
</dbReference>
<reference evidence="2" key="3">
    <citation type="submission" date="2025-09" db="UniProtKB">
        <authorList>
            <consortium name="Ensembl"/>
        </authorList>
    </citation>
    <scope>IDENTIFICATION</scope>
</reference>
<protein>
    <submittedName>
        <fullName evidence="2">Uncharacterized protein</fullName>
    </submittedName>
</protein>
<proteinExistence type="predicted"/>
<dbReference type="Gene3D" id="2.30.30.100">
    <property type="match status" value="1"/>
</dbReference>
<dbReference type="AlphaFoldDB" id="A0A4W5PAV9"/>
<feature type="region of interest" description="Disordered" evidence="1">
    <location>
        <begin position="36"/>
        <end position="61"/>
    </location>
</feature>
<reference evidence="3" key="1">
    <citation type="submission" date="2018-06" db="EMBL/GenBank/DDBJ databases">
        <title>Genome assembly of Danube salmon.</title>
        <authorList>
            <person name="Macqueen D.J."/>
            <person name="Gundappa M.K."/>
        </authorList>
    </citation>
    <scope>NUCLEOTIDE SEQUENCE [LARGE SCALE GENOMIC DNA]</scope>
</reference>